<dbReference type="AlphaFoldDB" id="A0A1Z2SKW4"/>
<organism evidence="2 3">
    <name type="scientific">Vibrio gazogenes</name>
    <dbReference type="NCBI Taxonomy" id="687"/>
    <lineage>
        <taxon>Bacteria</taxon>
        <taxon>Pseudomonadati</taxon>
        <taxon>Pseudomonadota</taxon>
        <taxon>Gammaproteobacteria</taxon>
        <taxon>Vibrionales</taxon>
        <taxon>Vibrionaceae</taxon>
        <taxon>Vibrio</taxon>
    </lineage>
</organism>
<evidence type="ECO:0000313" key="2">
    <source>
        <dbReference type="EMBL" id="ASA57810.1"/>
    </source>
</evidence>
<gene>
    <name evidence="2" type="ORF">BSQ33_18945</name>
</gene>
<dbReference type="KEGG" id="vga:BSQ33_18945"/>
<reference evidence="2 3" key="1">
    <citation type="submission" date="2016-12" db="EMBL/GenBank/DDBJ databases">
        <authorList>
            <person name="Song W.-J."/>
            <person name="Kurnit D.M."/>
        </authorList>
    </citation>
    <scope>NUCLEOTIDE SEQUENCE [LARGE SCALE GENOMIC DNA]</scope>
    <source>
        <strain evidence="2 3">ATCC 43942</strain>
    </source>
</reference>
<proteinExistence type="predicted"/>
<evidence type="ECO:0000313" key="3">
    <source>
        <dbReference type="Proteomes" id="UP000196708"/>
    </source>
</evidence>
<keyword evidence="1" id="KW-0472">Membrane</keyword>
<dbReference type="Proteomes" id="UP000196708">
    <property type="component" value="Chromosome 2"/>
</dbReference>
<feature type="transmembrane region" description="Helical" evidence="1">
    <location>
        <begin position="49"/>
        <end position="72"/>
    </location>
</feature>
<evidence type="ECO:0000256" key="1">
    <source>
        <dbReference type="SAM" id="Phobius"/>
    </source>
</evidence>
<accession>A0A1Z2SKW4</accession>
<sequence>MDALGMMIDEYYRGGLSLDRESIQPLIPSEFKFIGHQCSDWFHDDERLIRAGVLILLLILLLFCCYFGLSYFGRVVLYNKLLYVKIIWT</sequence>
<keyword evidence="1" id="KW-1133">Transmembrane helix</keyword>
<dbReference type="EMBL" id="CP018836">
    <property type="protein sequence ID" value="ASA57810.1"/>
    <property type="molecule type" value="Genomic_DNA"/>
</dbReference>
<name>A0A1Z2SKW4_VIBGA</name>
<protein>
    <submittedName>
        <fullName evidence="2">Uncharacterized protein</fullName>
    </submittedName>
</protein>
<keyword evidence="1" id="KW-0812">Transmembrane</keyword>